<sequence>MYTRVVTTFCETLGCYQNLSSLHVKHFTIDPLVEAMTSLSSLDELKLYNCHIPTTLQSLKLRTLEVSGLNPLPTSGALSIASPATLRTLAVDGQISQLVAGFGGRPMQELTHLSVQVVREVEEFFSFLDRCPQLEALVVNGLYRGTTLPTFVHQSTLPRLNTLAGPPEFMQLLTAGRPVTAARVLGHHRVEDSDSLILVCADISRSSAPVQSLSLPYPFPSPSFFATVTYLFPDLKQLSMKIRVMEVFSNYSVSSARDGPTIDRTDLRDENAFEDIPEDEISDAEGEVQPPVILVGRDPSGRTTKAAYSGAIQMIANWILNDELSLPRNLETLSMNAADGFLFEKLSAAEQHQVIAVLSSLCPWLSYVRFGPISSGWRRIGQVWKSEAPSPSIRIISEAESSITSILENDHCTFLLSGCQLPDSPQDCGVLGSVWTRSVFLHLLHRK</sequence>
<accession>A0AAD7HT12</accession>
<keyword evidence="2" id="KW-1185">Reference proteome</keyword>
<comment type="caution">
    <text evidence="1">The sequence shown here is derived from an EMBL/GenBank/DDBJ whole genome shotgun (WGS) entry which is preliminary data.</text>
</comment>
<proteinExistence type="predicted"/>
<reference evidence="1" key="1">
    <citation type="submission" date="2023-03" db="EMBL/GenBank/DDBJ databases">
        <title>Massive genome expansion in bonnet fungi (Mycena s.s.) driven by repeated elements and novel gene families across ecological guilds.</title>
        <authorList>
            <consortium name="Lawrence Berkeley National Laboratory"/>
            <person name="Harder C.B."/>
            <person name="Miyauchi S."/>
            <person name="Viragh M."/>
            <person name="Kuo A."/>
            <person name="Thoen E."/>
            <person name="Andreopoulos B."/>
            <person name="Lu D."/>
            <person name="Skrede I."/>
            <person name="Drula E."/>
            <person name="Henrissat B."/>
            <person name="Morin E."/>
            <person name="Kohler A."/>
            <person name="Barry K."/>
            <person name="LaButti K."/>
            <person name="Morin E."/>
            <person name="Salamov A."/>
            <person name="Lipzen A."/>
            <person name="Mereny Z."/>
            <person name="Hegedus B."/>
            <person name="Baldrian P."/>
            <person name="Stursova M."/>
            <person name="Weitz H."/>
            <person name="Taylor A."/>
            <person name="Grigoriev I.V."/>
            <person name="Nagy L.G."/>
            <person name="Martin F."/>
            <person name="Kauserud H."/>
        </authorList>
    </citation>
    <scope>NUCLEOTIDE SEQUENCE</scope>
    <source>
        <strain evidence="1">CBHHK182m</strain>
    </source>
</reference>
<evidence type="ECO:0000313" key="2">
    <source>
        <dbReference type="Proteomes" id="UP001215598"/>
    </source>
</evidence>
<evidence type="ECO:0000313" key="1">
    <source>
        <dbReference type="EMBL" id="KAJ7726748.1"/>
    </source>
</evidence>
<dbReference type="EMBL" id="JARKIB010000184">
    <property type="protein sequence ID" value="KAJ7726748.1"/>
    <property type="molecule type" value="Genomic_DNA"/>
</dbReference>
<dbReference type="Proteomes" id="UP001215598">
    <property type="component" value="Unassembled WGS sequence"/>
</dbReference>
<dbReference type="SUPFAM" id="SSF52047">
    <property type="entry name" value="RNI-like"/>
    <property type="match status" value="1"/>
</dbReference>
<name>A0AAD7HT12_9AGAR</name>
<dbReference type="InterPro" id="IPR032675">
    <property type="entry name" value="LRR_dom_sf"/>
</dbReference>
<dbReference type="Gene3D" id="3.80.10.10">
    <property type="entry name" value="Ribonuclease Inhibitor"/>
    <property type="match status" value="1"/>
</dbReference>
<protein>
    <submittedName>
        <fullName evidence="1">Uncharacterized protein</fullName>
    </submittedName>
</protein>
<gene>
    <name evidence="1" type="ORF">B0H16DRAFT_1591954</name>
</gene>
<organism evidence="1 2">
    <name type="scientific">Mycena metata</name>
    <dbReference type="NCBI Taxonomy" id="1033252"/>
    <lineage>
        <taxon>Eukaryota</taxon>
        <taxon>Fungi</taxon>
        <taxon>Dikarya</taxon>
        <taxon>Basidiomycota</taxon>
        <taxon>Agaricomycotina</taxon>
        <taxon>Agaricomycetes</taxon>
        <taxon>Agaricomycetidae</taxon>
        <taxon>Agaricales</taxon>
        <taxon>Marasmiineae</taxon>
        <taxon>Mycenaceae</taxon>
        <taxon>Mycena</taxon>
    </lineage>
</organism>
<dbReference type="AlphaFoldDB" id="A0AAD7HT12"/>